<evidence type="ECO:0000259" key="4">
    <source>
        <dbReference type="Pfam" id="PF00535"/>
    </source>
</evidence>
<dbReference type="PANTHER" id="PTHR43685:SF5">
    <property type="entry name" value="GLYCOSYLTRANSFERASE EPSE-RELATED"/>
    <property type="match status" value="1"/>
</dbReference>
<dbReference type="EMBL" id="SOEZ01000023">
    <property type="protein sequence ID" value="TFB53946.1"/>
    <property type="molecule type" value="Genomic_DNA"/>
</dbReference>
<dbReference type="AlphaFoldDB" id="A0A4R8UG51"/>
<dbReference type="GO" id="GO:0016757">
    <property type="term" value="F:glycosyltransferase activity"/>
    <property type="evidence" value="ECO:0007669"/>
    <property type="project" value="UniProtKB-KW"/>
</dbReference>
<keyword evidence="2" id="KW-0328">Glycosyltransferase</keyword>
<dbReference type="SUPFAM" id="SSF53448">
    <property type="entry name" value="Nucleotide-diphospho-sugar transferases"/>
    <property type="match status" value="1"/>
</dbReference>
<comment type="similarity">
    <text evidence="1">Belongs to the glycosyltransferase 2 family.</text>
</comment>
<dbReference type="InterPro" id="IPR001173">
    <property type="entry name" value="Glyco_trans_2-like"/>
</dbReference>
<reference evidence="5 6" key="1">
    <citation type="submission" date="2019-03" db="EMBL/GenBank/DDBJ databases">
        <title>Genomics of glacier-inhabiting Cryobacterium strains.</title>
        <authorList>
            <person name="Liu Q."/>
            <person name="Xin Y.-H."/>
        </authorList>
    </citation>
    <scope>NUCLEOTIDE SEQUENCE [LARGE SCALE GENOMIC DNA]</scope>
    <source>
        <strain evidence="5 6">Sr47</strain>
    </source>
</reference>
<dbReference type="OrthoDB" id="7665907at2"/>
<dbReference type="Gene3D" id="3.90.550.10">
    <property type="entry name" value="Spore Coat Polysaccharide Biosynthesis Protein SpsA, Chain A"/>
    <property type="match status" value="1"/>
</dbReference>
<evidence type="ECO:0000313" key="5">
    <source>
        <dbReference type="EMBL" id="TFB53946.1"/>
    </source>
</evidence>
<dbReference type="RefSeq" id="WP_134488557.1">
    <property type="nucleotide sequence ID" value="NZ_SOEZ01000023.1"/>
</dbReference>
<dbReference type="Pfam" id="PF00535">
    <property type="entry name" value="Glycos_transf_2"/>
    <property type="match status" value="1"/>
</dbReference>
<dbReference type="Proteomes" id="UP000297866">
    <property type="component" value="Unassembled WGS sequence"/>
</dbReference>
<sequence length="289" mass="31439">MTDAPLAGAPAPGIPFSLLLPVYRGDTAAHFAKAFTTSVQGQTLPPSEVVIVQDGPIDASLAEEIGRVVAASPVPVVHHVLERNVGLAKALTEGLALCAHDIVARMDADDISLPGRFAAQVPLIDGGLDLVGTGMLEFLDEAGRIVGRRVPRTGQAEIERYARFHDPFSHPTVVYRRSAVAAAGGYRPLGMMEDYWLFARMIAAGARVDNIPDPLVMYRVGAGAYARRGGRAQWDSELLLQKALRRIRFTSRGQYLRNVAVRGLYRYVPEPVRRIAYRRFIARGGALSE</sequence>
<organism evidence="5 6">
    <name type="scientific">Cryobacterium tagatosivorans</name>
    <dbReference type="NCBI Taxonomy" id="1259199"/>
    <lineage>
        <taxon>Bacteria</taxon>
        <taxon>Bacillati</taxon>
        <taxon>Actinomycetota</taxon>
        <taxon>Actinomycetes</taxon>
        <taxon>Micrococcales</taxon>
        <taxon>Microbacteriaceae</taxon>
        <taxon>Cryobacterium</taxon>
    </lineage>
</organism>
<dbReference type="PANTHER" id="PTHR43685">
    <property type="entry name" value="GLYCOSYLTRANSFERASE"/>
    <property type="match status" value="1"/>
</dbReference>
<evidence type="ECO:0000256" key="1">
    <source>
        <dbReference type="ARBA" id="ARBA00006739"/>
    </source>
</evidence>
<dbReference type="InterPro" id="IPR029044">
    <property type="entry name" value="Nucleotide-diphossugar_trans"/>
</dbReference>
<evidence type="ECO:0000313" key="6">
    <source>
        <dbReference type="Proteomes" id="UP000297866"/>
    </source>
</evidence>
<comment type="caution">
    <text evidence="5">The sequence shown here is derived from an EMBL/GenBank/DDBJ whole genome shotgun (WGS) entry which is preliminary data.</text>
</comment>
<proteinExistence type="inferred from homology"/>
<evidence type="ECO:0000256" key="2">
    <source>
        <dbReference type="ARBA" id="ARBA00022676"/>
    </source>
</evidence>
<gene>
    <name evidence="5" type="ORF">E3O23_04450</name>
</gene>
<keyword evidence="3 5" id="KW-0808">Transferase</keyword>
<dbReference type="InterPro" id="IPR050834">
    <property type="entry name" value="Glycosyltransf_2"/>
</dbReference>
<evidence type="ECO:0000256" key="3">
    <source>
        <dbReference type="ARBA" id="ARBA00022679"/>
    </source>
</evidence>
<name>A0A4R8UG51_9MICO</name>
<feature type="domain" description="Glycosyltransferase 2-like" evidence="4">
    <location>
        <begin position="17"/>
        <end position="178"/>
    </location>
</feature>
<protein>
    <submittedName>
        <fullName evidence="5">Glycosyltransferase</fullName>
    </submittedName>
</protein>
<keyword evidence="6" id="KW-1185">Reference proteome</keyword>
<accession>A0A4R8UG51</accession>